<keyword evidence="6 12" id="KW-0863">Zinc-finger</keyword>
<keyword evidence="4" id="KW-0808">Transferase</keyword>
<evidence type="ECO:0000256" key="2">
    <source>
        <dbReference type="ARBA" id="ARBA00004906"/>
    </source>
</evidence>
<dbReference type="InterPro" id="IPR011011">
    <property type="entry name" value="Znf_FYVE_PHD"/>
</dbReference>
<dbReference type="InterPro" id="IPR001841">
    <property type="entry name" value="Znf_RING"/>
</dbReference>
<evidence type="ECO:0000256" key="12">
    <source>
        <dbReference type="PROSITE-ProRule" id="PRU00175"/>
    </source>
</evidence>
<dbReference type="PROSITE" id="PS50053">
    <property type="entry name" value="UBIQUITIN_2"/>
    <property type="match status" value="1"/>
</dbReference>
<feature type="domain" description="PHD-type" evidence="15">
    <location>
        <begin position="132"/>
        <end position="187"/>
    </location>
</feature>
<dbReference type="InterPro" id="IPR036987">
    <property type="entry name" value="SRA-YDG_sf"/>
</dbReference>
<dbReference type="SUPFAM" id="SSF57850">
    <property type="entry name" value="RING/U-box"/>
    <property type="match status" value="1"/>
</dbReference>
<dbReference type="InterPro" id="IPR000626">
    <property type="entry name" value="Ubiquitin-like_dom"/>
</dbReference>
<keyword evidence="10 13" id="KW-0539">Nucleus</keyword>
<evidence type="ECO:0000259" key="15">
    <source>
        <dbReference type="PROSITE" id="PS50016"/>
    </source>
</evidence>
<evidence type="ECO:0000256" key="5">
    <source>
        <dbReference type="ARBA" id="ARBA00022723"/>
    </source>
</evidence>
<evidence type="ECO:0000256" key="13">
    <source>
        <dbReference type="PROSITE-ProRule" id="PRU00358"/>
    </source>
</evidence>
<evidence type="ECO:0000259" key="18">
    <source>
        <dbReference type="PROSITE" id="PS51015"/>
    </source>
</evidence>
<sequence>MRVKVKYTATEEINIFLTVENVRQMTATWLSKELDKELQPGRIMLIYCGKQLADSMKLFDYSVAHGDTFIAFIKHQIEEPANDDSMGEAADAPHPTAIEDDAPSGKAEDIAMEEDGDLPPLPNCDVCKNDSVKDCKSCGCTECGGKDDEEHTLSCDECGRFFHMRCLYPPLTIVPEEDWFCPDCFNKNEGVVEGEKTFGKSARKAKMPSATQTKSWGGGMACVGTTKKCTIVDKDYAGPIPGVHVGQSWRYRIHVSESGVHRPPVAGIAGKSSTPAVSIVLAAGYPEDEDHGDEFIYTGSGGYDLSGNKRTAKIQVFDQELTRQNLSLARACAAPINTDVGAEAADWRSSSPIRVCRSYKVAKKHPEFAPAEGVRYDGIYKIYKYRKERGHSGPYVWRFWFRRDDPEPVPWTPEGQLRAKELGLELYDPDGADADGRSHSLRKPTASSSVRVLPNAVLRELIRLDSANDRIWTEVLKATFSSESAFLEAVTERMFICAVCQELVQMPVTTPCGHNACAKCLCRSLNHSTDCPVCRASIEEMGDKERIMAGVNQNLVNIIMAMVPTYGKDWAIRPAITSVQRARRTGQPIVG</sequence>
<evidence type="ECO:0000256" key="7">
    <source>
        <dbReference type="ARBA" id="ARBA00022786"/>
    </source>
</evidence>
<comment type="pathway">
    <text evidence="2">Protein modification; protein ubiquitination.</text>
</comment>
<dbReference type="Gene3D" id="3.10.20.90">
    <property type="entry name" value="Phosphatidylinositol 3-kinase Catalytic Subunit, Chain A, domain 1"/>
    <property type="match status" value="1"/>
</dbReference>
<dbReference type="Gene3D" id="2.30.280.10">
    <property type="entry name" value="SRA-YDG"/>
    <property type="match status" value="1"/>
</dbReference>
<feature type="domain" description="RING-type" evidence="17">
    <location>
        <begin position="497"/>
        <end position="535"/>
    </location>
</feature>
<dbReference type="EMBL" id="MCFD01000003">
    <property type="protein sequence ID" value="ORX72449.1"/>
    <property type="molecule type" value="Genomic_DNA"/>
</dbReference>
<dbReference type="InterPro" id="IPR019786">
    <property type="entry name" value="Zinc_finger_PHD-type_CS"/>
</dbReference>
<evidence type="ECO:0000313" key="20">
    <source>
        <dbReference type="Proteomes" id="UP000193922"/>
    </source>
</evidence>
<dbReference type="InterPro" id="IPR045134">
    <property type="entry name" value="UHRF1/2-like"/>
</dbReference>
<dbReference type="Pfam" id="PF13923">
    <property type="entry name" value="zf-C3HC4_2"/>
    <property type="match status" value="1"/>
</dbReference>
<dbReference type="InterPro" id="IPR001965">
    <property type="entry name" value="Znf_PHD"/>
</dbReference>
<dbReference type="SMART" id="SM00249">
    <property type="entry name" value="PHD"/>
    <property type="match status" value="1"/>
</dbReference>
<proteinExistence type="predicted"/>
<dbReference type="PROSITE" id="PS51015">
    <property type="entry name" value="YDG"/>
    <property type="match status" value="1"/>
</dbReference>
<dbReference type="InterPro" id="IPR029071">
    <property type="entry name" value="Ubiquitin-like_domsf"/>
</dbReference>
<evidence type="ECO:0000256" key="11">
    <source>
        <dbReference type="ARBA" id="ARBA00023306"/>
    </source>
</evidence>
<dbReference type="InterPro" id="IPR019787">
    <property type="entry name" value="Znf_PHD-finger"/>
</dbReference>
<dbReference type="EC" id="2.3.2.27" evidence="3"/>
<dbReference type="PROSITE" id="PS01359">
    <property type="entry name" value="ZF_PHD_1"/>
    <property type="match status" value="1"/>
</dbReference>
<gene>
    <name evidence="19" type="ORF">DL89DRAFT_266009</name>
</gene>
<evidence type="ECO:0000256" key="9">
    <source>
        <dbReference type="ARBA" id="ARBA00023125"/>
    </source>
</evidence>
<name>A0A1Y1WG10_9FUNG</name>
<keyword evidence="8" id="KW-0862">Zinc</keyword>
<evidence type="ECO:0000256" key="3">
    <source>
        <dbReference type="ARBA" id="ARBA00012483"/>
    </source>
</evidence>
<comment type="catalytic activity">
    <reaction evidence="1">
        <text>S-ubiquitinyl-[E2 ubiquitin-conjugating enzyme]-L-cysteine + [acceptor protein]-L-lysine = [E2 ubiquitin-conjugating enzyme]-L-cysteine + N(6)-ubiquitinyl-[acceptor protein]-L-lysine.</text>
        <dbReference type="EC" id="2.3.2.27"/>
    </reaction>
</comment>
<dbReference type="GeneID" id="63803584"/>
<feature type="domain" description="YDG" evidence="18">
    <location>
        <begin position="238"/>
        <end position="403"/>
    </location>
</feature>
<evidence type="ECO:0000256" key="4">
    <source>
        <dbReference type="ARBA" id="ARBA00022679"/>
    </source>
</evidence>
<dbReference type="CDD" id="cd15525">
    <property type="entry name" value="PHD_UHRF1_2"/>
    <property type="match status" value="1"/>
</dbReference>
<dbReference type="InterPro" id="IPR003105">
    <property type="entry name" value="SRA_YDG"/>
</dbReference>
<comment type="subcellular location">
    <subcellularLocation>
        <location evidence="13">Nucleus</location>
    </subcellularLocation>
</comment>
<feature type="domain" description="Ubiquitin-like" evidence="16">
    <location>
        <begin position="1"/>
        <end position="74"/>
    </location>
</feature>
<dbReference type="GO" id="GO:0061630">
    <property type="term" value="F:ubiquitin protein ligase activity"/>
    <property type="evidence" value="ECO:0007669"/>
    <property type="project" value="UniProtKB-EC"/>
</dbReference>
<evidence type="ECO:0000259" key="16">
    <source>
        <dbReference type="PROSITE" id="PS50053"/>
    </source>
</evidence>
<dbReference type="SMART" id="SM00184">
    <property type="entry name" value="RING"/>
    <property type="match status" value="2"/>
</dbReference>
<keyword evidence="7" id="KW-0833">Ubl conjugation pathway</keyword>
<dbReference type="RefSeq" id="XP_040745873.1">
    <property type="nucleotide sequence ID" value="XM_040886936.1"/>
</dbReference>
<dbReference type="Pfam" id="PF00628">
    <property type="entry name" value="PHD"/>
    <property type="match status" value="1"/>
</dbReference>
<dbReference type="CDD" id="cd17039">
    <property type="entry name" value="Ubl_ubiquitin_like"/>
    <property type="match status" value="1"/>
</dbReference>
<dbReference type="UniPathway" id="UPA00143"/>
<dbReference type="STRING" id="61395.A0A1Y1WG10"/>
<dbReference type="GO" id="GO:0003677">
    <property type="term" value="F:DNA binding"/>
    <property type="evidence" value="ECO:0007669"/>
    <property type="project" value="UniProtKB-KW"/>
</dbReference>
<dbReference type="Gene3D" id="3.30.40.10">
    <property type="entry name" value="Zinc/RING finger domain, C3HC4 (zinc finger)"/>
    <property type="match status" value="1"/>
</dbReference>
<dbReference type="GO" id="GO:0016567">
    <property type="term" value="P:protein ubiquitination"/>
    <property type="evidence" value="ECO:0007669"/>
    <property type="project" value="UniProtKB-UniPathway"/>
</dbReference>
<dbReference type="SUPFAM" id="SSF57903">
    <property type="entry name" value="FYVE/PHD zinc finger"/>
    <property type="match status" value="1"/>
</dbReference>
<dbReference type="GO" id="GO:0008270">
    <property type="term" value="F:zinc ion binding"/>
    <property type="evidence" value="ECO:0007669"/>
    <property type="project" value="UniProtKB-KW"/>
</dbReference>
<evidence type="ECO:0000256" key="6">
    <source>
        <dbReference type="ARBA" id="ARBA00022771"/>
    </source>
</evidence>
<evidence type="ECO:0000256" key="8">
    <source>
        <dbReference type="ARBA" id="ARBA00022833"/>
    </source>
</evidence>
<reference evidence="19 20" key="1">
    <citation type="submission" date="2016-07" db="EMBL/GenBank/DDBJ databases">
        <title>Pervasive Adenine N6-methylation of Active Genes in Fungi.</title>
        <authorList>
            <consortium name="DOE Joint Genome Institute"/>
            <person name="Mondo S.J."/>
            <person name="Dannebaum R.O."/>
            <person name="Kuo R.C."/>
            <person name="Labutti K."/>
            <person name="Haridas S."/>
            <person name="Kuo A."/>
            <person name="Salamov A."/>
            <person name="Ahrendt S.R."/>
            <person name="Lipzen A."/>
            <person name="Sullivan W."/>
            <person name="Andreopoulos W.B."/>
            <person name="Clum A."/>
            <person name="Lindquist E."/>
            <person name="Daum C."/>
            <person name="Ramamoorthy G.K."/>
            <person name="Gryganskyi A."/>
            <person name="Culley D."/>
            <person name="Magnuson J.K."/>
            <person name="James T.Y."/>
            <person name="O'Malley M.A."/>
            <person name="Stajich J.E."/>
            <person name="Spatafora J.W."/>
            <person name="Visel A."/>
            <person name="Grigoriev I.V."/>
        </authorList>
    </citation>
    <scope>NUCLEOTIDE SEQUENCE [LARGE SCALE GENOMIC DNA]</scope>
    <source>
        <strain evidence="19 20">ATCC 12442</strain>
    </source>
</reference>
<comment type="caution">
    <text evidence="19">The sequence shown here is derived from an EMBL/GenBank/DDBJ whole genome shotgun (WGS) entry which is preliminary data.</text>
</comment>
<keyword evidence="5" id="KW-0479">Metal-binding</keyword>
<evidence type="ECO:0000256" key="10">
    <source>
        <dbReference type="ARBA" id="ARBA00023242"/>
    </source>
</evidence>
<dbReference type="Gene3D" id="2.30.30.1150">
    <property type="match status" value="1"/>
</dbReference>
<keyword evidence="9" id="KW-0238">DNA-binding</keyword>
<dbReference type="PANTHER" id="PTHR14140:SF45">
    <property type="entry name" value="RING-TYPE E3 UBIQUITIN TRANSFERASE"/>
    <property type="match status" value="1"/>
</dbReference>
<dbReference type="OrthoDB" id="2270193at2759"/>
<evidence type="ECO:0000256" key="14">
    <source>
        <dbReference type="SAM" id="MobiDB-lite"/>
    </source>
</evidence>
<keyword evidence="20" id="KW-1185">Reference proteome</keyword>
<organism evidence="19 20">
    <name type="scientific">Linderina pennispora</name>
    <dbReference type="NCBI Taxonomy" id="61395"/>
    <lineage>
        <taxon>Eukaryota</taxon>
        <taxon>Fungi</taxon>
        <taxon>Fungi incertae sedis</taxon>
        <taxon>Zoopagomycota</taxon>
        <taxon>Kickxellomycotina</taxon>
        <taxon>Kickxellomycetes</taxon>
        <taxon>Kickxellales</taxon>
        <taxon>Kickxellaceae</taxon>
        <taxon>Linderina</taxon>
    </lineage>
</organism>
<evidence type="ECO:0000313" key="19">
    <source>
        <dbReference type="EMBL" id="ORX72449.1"/>
    </source>
</evidence>
<dbReference type="GO" id="GO:0044027">
    <property type="term" value="P:negative regulation of gene expression via chromosomal CpG island methylation"/>
    <property type="evidence" value="ECO:0007669"/>
    <property type="project" value="TreeGrafter"/>
</dbReference>
<protein>
    <recommendedName>
        <fullName evidence="3">RING-type E3 ubiquitin transferase</fullName>
        <ecNumber evidence="3">2.3.2.27</ecNumber>
    </recommendedName>
</protein>
<dbReference type="SUPFAM" id="SSF88697">
    <property type="entry name" value="PUA domain-like"/>
    <property type="match status" value="1"/>
</dbReference>
<keyword evidence="11" id="KW-0131">Cell cycle</keyword>
<dbReference type="SMART" id="SM00466">
    <property type="entry name" value="SRA"/>
    <property type="match status" value="1"/>
</dbReference>
<dbReference type="PROSITE" id="PS50089">
    <property type="entry name" value="ZF_RING_2"/>
    <property type="match status" value="1"/>
</dbReference>
<dbReference type="PROSITE" id="PS50016">
    <property type="entry name" value="ZF_PHD_2"/>
    <property type="match status" value="1"/>
</dbReference>
<feature type="region of interest" description="Disordered" evidence="14">
    <location>
        <begin position="81"/>
        <end position="104"/>
    </location>
</feature>
<dbReference type="Pfam" id="PF02182">
    <property type="entry name" value="SAD_SRA"/>
    <property type="match status" value="1"/>
</dbReference>
<dbReference type="PANTHER" id="PTHR14140">
    <property type="entry name" value="E3 UBIQUITIN-PROTEIN LIGASE UHRF-RELATED"/>
    <property type="match status" value="1"/>
</dbReference>
<dbReference type="SUPFAM" id="SSF54236">
    <property type="entry name" value="Ubiquitin-like"/>
    <property type="match status" value="1"/>
</dbReference>
<dbReference type="Proteomes" id="UP000193922">
    <property type="component" value="Unassembled WGS sequence"/>
</dbReference>
<dbReference type="AlphaFoldDB" id="A0A1Y1WG10"/>
<dbReference type="GO" id="GO:0005634">
    <property type="term" value="C:nucleus"/>
    <property type="evidence" value="ECO:0007669"/>
    <property type="project" value="UniProtKB-SubCell"/>
</dbReference>
<dbReference type="InterPro" id="IPR013083">
    <property type="entry name" value="Znf_RING/FYVE/PHD"/>
</dbReference>
<dbReference type="InterPro" id="IPR015947">
    <property type="entry name" value="PUA-like_sf"/>
</dbReference>
<accession>A0A1Y1WG10</accession>
<evidence type="ECO:0000256" key="1">
    <source>
        <dbReference type="ARBA" id="ARBA00000900"/>
    </source>
</evidence>
<evidence type="ECO:0000259" key="17">
    <source>
        <dbReference type="PROSITE" id="PS50089"/>
    </source>
</evidence>